<dbReference type="AlphaFoldDB" id="A0A382Q9S0"/>
<proteinExistence type="predicted"/>
<dbReference type="InterPro" id="IPR045455">
    <property type="entry name" value="NrS-1_pol-like_helicase"/>
</dbReference>
<dbReference type="Pfam" id="PF19263">
    <property type="entry name" value="DUF5906"/>
    <property type="match status" value="1"/>
</dbReference>
<feature type="non-terminal residue" evidence="2">
    <location>
        <position position="1"/>
    </location>
</feature>
<name>A0A382Q9S0_9ZZZZ</name>
<protein>
    <recommendedName>
        <fullName evidence="1">NrS-1 polymerase-like helicase domain-containing protein</fullName>
    </recommendedName>
</protein>
<evidence type="ECO:0000259" key="1">
    <source>
        <dbReference type="Pfam" id="PF19263"/>
    </source>
</evidence>
<feature type="domain" description="NrS-1 polymerase-like helicase" evidence="1">
    <location>
        <begin position="182"/>
        <end position="294"/>
    </location>
</feature>
<accession>A0A382Q9S0</accession>
<dbReference type="Gene3D" id="3.40.50.300">
    <property type="entry name" value="P-loop containing nucleotide triphosphate hydrolases"/>
    <property type="match status" value="1"/>
</dbReference>
<evidence type="ECO:0000313" key="2">
    <source>
        <dbReference type="EMBL" id="SVC81747.1"/>
    </source>
</evidence>
<organism evidence="2">
    <name type="scientific">marine metagenome</name>
    <dbReference type="NCBI Taxonomy" id="408172"/>
    <lineage>
        <taxon>unclassified sequences</taxon>
        <taxon>metagenomes</taxon>
        <taxon>ecological metagenomes</taxon>
    </lineage>
</organism>
<dbReference type="InterPro" id="IPR027417">
    <property type="entry name" value="P-loop_NTPase"/>
</dbReference>
<sequence length="335" mass="38368">RMEANPLGEFKDRFVYVADGDAVHDLEGLGHDKSILLKEFKNMTANIRVVIQVPAPLADEPDRTLPKEVPVHTLWLKDPNRLTAQGFEYVPTHQRVLTDAEGRGYINTFHMPKFANPCKIMLVNGIPRLDDACCNKLLAVFFRHMEYIIPVEAEREWFYSWMAYNIQYPGERCKVTPLLIATDHGTGRGWIAQLMGLLLGSWNCTKTKMGTLNGESGAGQYQDFMNNSLICCIEEVKDGDKRYGVTDTIRDYLTENTLEINLKYGAKTTKQIYTNFFWMSNHADAIVLTEEDRRINVFRTEDRPKGSDYYERLYGWLEDLADDDSNPSSRTDGDP</sequence>
<reference evidence="2" key="1">
    <citation type="submission" date="2018-05" db="EMBL/GenBank/DDBJ databases">
        <authorList>
            <person name="Lanie J.A."/>
            <person name="Ng W.-L."/>
            <person name="Kazmierczak K.M."/>
            <person name="Andrzejewski T.M."/>
            <person name="Davidsen T.M."/>
            <person name="Wayne K.J."/>
            <person name="Tettelin H."/>
            <person name="Glass J.I."/>
            <person name="Rusch D."/>
            <person name="Podicherti R."/>
            <person name="Tsui H.-C.T."/>
            <person name="Winkler M.E."/>
        </authorList>
    </citation>
    <scope>NUCLEOTIDE SEQUENCE</scope>
</reference>
<feature type="non-terminal residue" evidence="2">
    <location>
        <position position="335"/>
    </location>
</feature>
<gene>
    <name evidence="2" type="ORF">METZ01_LOCUS334601</name>
</gene>
<dbReference type="EMBL" id="UINC01112650">
    <property type="protein sequence ID" value="SVC81747.1"/>
    <property type="molecule type" value="Genomic_DNA"/>
</dbReference>